<feature type="compositionally biased region" description="Polar residues" evidence="3">
    <location>
        <begin position="264"/>
        <end position="300"/>
    </location>
</feature>
<accession>A0AAD9QIS7</accession>
<feature type="compositionally biased region" description="Low complexity" evidence="3">
    <location>
        <begin position="1017"/>
        <end position="1027"/>
    </location>
</feature>
<feature type="compositionally biased region" description="Polar residues" evidence="3">
    <location>
        <begin position="367"/>
        <end position="416"/>
    </location>
</feature>
<feature type="compositionally biased region" description="Polar residues" evidence="3">
    <location>
        <begin position="432"/>
        <end position="488"/>
    </location>
</feature>
<feature type="region of interest" description="Disordered" evidence="3">
    <location>
        <begin position="1604"/>
        <end position="1712"/>
    </location>
</feature>
<reference evidence="6" key="2">
    <citation type="journal article" date="2023" name="Science">
        <title>Genomic signatures of disease resistance in endangered staghorn corals.</title>
        <authorList>
            <person name="Vollmer S.V."/>
            <person name="Selwyn J.D."/>
            <person name="Despard B.A."/>
            <person name="Roesel C.L."/>
        </authorList>
    </citation>
    <scope>NUCLEOTIDE SEQUENCE</scope>
    <source>
        <strain evidence="6">K2</strain>
    </source>
</reference>
<keyword evidence="7" id="KW-1185">Reference proteome</keyword>
<feature type="compositionally biased region" description="Pro residues" evidence="3">
    <location>
        <begin position="1140"/>
        <end position="1149"/>
    </location>
</feature>
<feature type="disulfide bond" evidence="2">
    <location>
        <begin position="1346"/>
        <end position="1380"/>
    </location>
</feature>
<evidence type="ECO:0000313" key="7">
    <source>
        <dbReference type="Proteomes" id="UP001249851"/>
    </source>
</evidence>
<evidence type="ECO:0000256" key="3">
    <source>
        <dbReference type="SAM" id="MobiDB-lite"/>
    </source>
</evidence>
<dbReference type="SMART" id="SM00254">
    <property type="entry name" value="ShKT"/>
    <property type="match status" value="7"/>
</dbReference>
<feature type="compositionally biased region" description="Basic and acidic residues" evidence="3">
    <location>
        <begin position="1608"/>
        <end position="1632"/>
    </location>
</feature>
<dbReference type="EMBL" id="JARQWQ010000031">
    <property type="protein sequence ID" value="KAK2561681.1"/>
    <property type="molecule type" value="Genomic_DNA"/>
</dbReference>
<dbReference type="PANTHER" id="PTHR21724:SF109">
    <property type="entry name" value="SHKT DOMAIN-CONTAINING PROTEIN"/>
    <property type="match status" value="1"/>
</dbReference>
<feature type="compositionally biased region" description="Low complexity" evidence="3">
    <location>
        <begin position="301"/>
        <end position="315"/>
    </location>
</feature>
<feature type="compositionally biased region" description="Low complexity" evidence="3">
    <location>
        <begin position="349"/>
        <end position="366"/>
    </location>
</feature>
<sequence>MTAALKSVCVAVITHLVFSLSHVSRLHKHRNTKIMAHKDKDEEICEDKNPDHCKNFAFFCSTRTKFMSKNCKLTCNMCSIGDPNEHMDLSSKCATVLAKYGQSYCLKRDWSSICAYSCRDFLCEDKKPDECKARASDGDCLSKHIDMSKYCKLSCSMCVPGSFVMDTTSVCKSKESQCNETEWQEICPHTCGQFTAPPPSEATQPLSPFAPQARNQPQVSSGIGPGTPPQQANVATQTGQVPQPFAIPLGTTPQLPNAVPQPVQPSQSNSIGQGVAPQQTNAATGPMQLTQSNAIPQGTTPQQPNAVPQPVQPSQSNVIAQGVATQQTNAATGPMQPTQSNAIPQGTTPQQPNAVPQPVQPSQSNAISQGVAPQQTNAAAGPMQPTQSNAIPQGTTPQQFNAVPQPVQPSQSNAISQGVAPQEPNAAAGPMQPTQSNVIPQGTTPQQPNALQQPVQPSQSNAMTQGVTPQQTNVGAQPVQPLQSSRMSTGMGLVSNPPQTNNTLQTSQLSPSSDSVQAQRPMSLNEVGKSKAFASPNHNSAGEKPITNIPMVQPPAELLQPNSGTAQDAQPLDRKTTQISPQKQVTTAQPQLVIFDPTQTQATQHSQLHPNEQSVVTQTQQPLAVTQEQKLQRLPVQSASHAQVLNTALPPRQGTVRPKEQQKVEGMVTGDSSKPQASVFNNKAKSAENIPHTNTRKRKTNSQVKTIGKYLATKTSHSNKKTKKISQRIHKHSITTLVSNGVATKEWEAMKRNILLITFLSILGSLGQGKPVNKKKQKDKPPASLCFDKDAKYCQKWASKGYCPKSPSVMSGKCKLSCKMCSPTDLDDNLVDDDSRCNHWQVNHLCEKANHQPYMLKHCKFTCKGYVALPRAPRKKLGDLYGMGGQFRQPNNPMAPQQYGQQPYGQQPIGQQLFGQRPLGQPPYGQQPYGQQPYGQRPFQQQPYSQQGYGQQPFGQSLMGQQPQYGMQPGYAQPGQQLPSAGQPCGQPQLTSPCPPPCPPAPQPCPAPPPCPPQPCGGPTAPQLPQLPALPRPLPTAKPTKEEEGKGENEGKEEKENEEEKPPVGVPHRPPYRPLPLSPYGRYGQQPFGRQPPYGQLPPYGQQPPYYGQQPPYMQQPQYGQQSQYGQPAYGQQYGQQPAPFQPPLPSQPQPAAQPVQPIQPAMQPQPQPTGAAEAPVAQPPSAAAGAQSPPVAAPATGGQPAPTNPMPAPSAPGAEVPQADSPQAGQTYVIQHPWPGTEGPLTIKKEGVEQKNAKQDKDSPGDAVVVAAIDLPNPMTECVGRSTVVTGFCLLISVRINPLECYDRSKSCAKEANHGYCESNYHYMIDRCPWSCRLCRRLGGDTEKCKDISKHCAKWVRKKECATRPDYMAQNCKKSCQMCGPESYFKVTDTDSSCSVWAKAGWCQAITDLLDKCPHSCQKYGVQGASSLEERYITVNFRDSSSVAAPTFSEIVAPPPPPGGIKFSEKGEMLAVSASAPPPRAYDALLPKLFLSNGPSWTKAEKLKDTNQKVDVYQKIRKPHHEEDNDEVVDRNGQQKAEVPLVELEKEYEQSGISNMDTAMSSGSGLMVIDGGNEDLMVISSGENEAEGDEASGKDETISLLASGSGEEIKEQYVSGEETKEQDVSGEKEENNAEGINPWGFTNVLSGSGEDNTSRKHRISLHSSGNGPQSRERIEIVSPEYGFSGSGQIETQDTSSAFDDSSSGSDQYEYQ</sequence>
<feature type="compositionally biased region" description="Polar residues" evidence="3">
    <location>
        <begin position="329"/>
        <end position="348"/>
    </location>
</feature>
<feature type="region of interest" description="Disordered" evidence="3">
    <location>
        <begin position="250"/>
        <end position="315"/>
    </location>
</feature>
<name>A0AAD9QIS7_ACRCE</name>
<feature type="compositionally biased region" description="Basic and acidic residues" evidence="3">
    <location>
        <begin position="1039"/>
        <end position="1062"/>
    </location>
</feature>
<comment type="caution">
    <text evidence="2">Lacks conserved residue(s) required for the propagation of feature annotation.</text>
</comment>
<feature type="region of interest" description="Disordered" evidence="3">
    <location>
        <begin position="198"/>
        <end position="234"/>
    </location>
</feature>
<feature type="compositionally biased region" description="Polar residues" evidence="3">
    <location>
        <begin position="496"/>
        <end position="522"/>
    </location>
</feature>
<feature type="disulfide bond" evidence="2">
    <location>
        <begin position="1302"/>
        <end position="1336"/>
    </location>
</feature>
<feature type="chain" id="PRO_5042140143" evidence="4">
    <location>
        <begin position="20"/>
        <end position="1712"/>
    </location>
</feature>
<evidence type="ECO:0000259" key="5">
    <source>
        <dbReference type="PROSITE" id="PS51670"/>
    </source>
</evidence>
<feature type="compositionally biased region" description="Low complexity" evidence="3">
    <location>
        <begin position="896"/>
        <end position="977"/>
    </location>
</feature>
<feature type="region of interest" description="Disordered" evidence="3">
    <location>
        <begin position="887"/>
        <end position="989"/>
    </location>
</feature>
<feature type="domain" description="ShKT" evidence="5">
    <location>
        <begin position="1346"/>
        <end position="1380"/>
    </location>
</feature>
<dbReference type="GO" id="GO:0090729">
    <property type="term" value="F:toxin activity"/>
    <property type="evidence" value="ECO:0007669"/>
    <property type="project" value="UniProtKB-KW"/>
</dbReference>
<feature type="region of interest" description="Disordered" evidence="3">
    <location>
        <begin position="1009"/>
        <end position="1223"/>
    </location>
</feature>
<feature type="compositionally biased region" description="Low complexity" evidence="3">
    <location>
        <begin position="1091"/>
        <end position="1139"/>
    </location>
</feature>
<keyword evidence="2" id="KW-1015">Disulfide bond</keyword>
<feature type="compositionally biased region" description="Pro residues" evidence="3">
    <location>
        <begin position="1064"/>
        <end position="1077"/>
    </location>
</feature>
<gene>
    <name evidence="6" type="ORF">P5673_015035</name>
</gene>
<dbReference type="PROSITE" id="PS51670">
    <property type="entry name" value="SHKT"/>
    <property type="match status" value="4"/>
</dbReference>
<evidence type="ECO:0000256" key="4">
    <source>
        <dbReference type="SAM" id="SignalP"/>
    </source>
</evidence>
<evidence type="ECO:0000256" key="2">
    <source>
        <dbReference type="PROSITE-ProRule" id="PRU01005"/>
    </source>
</evidence>
<keyword evidence="4" id="KW-0732">Signal</keyword>
<feature type="region of interest" description="Disordered" evidence="3">
    <location>
        <begin position="329"/>
        <end position="523"/>
    </location>
</feature>
<evidence type="ECO:0000256" key="1">
    <source>
        <dbReference type="ARBA" id="ARBA00022656"/>
    </source>
</evidence>
<reference evidence="6" key="1">
    <citation type="journal article" date="2023" name="G3 (Bethesda)">
        <title>Whole genome assembly and annotation of the endangered Caribbean coral Acropora cervicornis.</title>
        <authorList>
            <person name="Selwyn J.D."/>
            <person name="Vollmer S.V."/>
        </authorList>
    </citation>
    <scope>NUCLEOTIDE SEQUENCE</scope>
    <source>
        <strain evidence="6">K2</strain>
    </source>
</reference>
<keyword evidence="1" id="KW-0800">Toxin</keyword>
<dbReference type="InterPro" id="IPR003582">
    <property type="entry name" value="ShKT_dom"/>
</dbReference>
<feature type="compositionally biased region" description="Low complexity" evidence="3">
    <location>
        <begin position="1694"/>
        <end position="1712"/>
    </location>
</feature>
<dbReference type="Proteomes" id="UP001249851">
    <property type="component" value="Unassembled WGS sequence"/>
</dbReference>
<proteinExistence type="predicted"/>
<feature type="disulfide bond" evidence="2">
    <location>
        <begin position="53"/>
        <end position="71"/>
    </location>
</feature>
<feature type="domain" description="ShKT" evidence="5">
    <location>
        <begin position="1302"/>
        <end position="1336"/>
    </location>
</feature>
<feature type="domain" description="ShKT" evidence="5">
    <location>
        <begin position="45"/>
        <end position="78"/>
    </location>
</feature>
<dbReference type="PANTHER" id="PTHR21724">
    <property type="entry name" value="SHKT DOMAIN-CONTAINING PROTEIN"/>
    <property type="match status" value="1"/>
</dbReference>
<feature type="signal peptide" evidence="4">
    <location>
        <begin position="1"/>
        <end position="19"/>
    </location>
</feature>
<organism evidence="6 7">
    <name type="scientific">Acropora cervicornis</name>
    <name type="common">Staghorn coral</name>
    <dbReference type="NCBI Taxonomy" id="6130"/>
    <lineage>
        <taxon>Eukaryota</taxon>
        <taxon>Metazoa</taxon>
        <taxon>Cnidaria</taxon>
        <taxon>Anthozoa</taxon>
        <taxon>Hexacorallia</taxon>
        <taxon>Scleractinia</taxon>
        <taxon>Astrocoeniina</taxon>
        <taxon>Acroporidae</taxon>
        <taxon>Acropora</taxon>
    </lineage>
</organism>
<evidence type="ECO:0000313" key="6">
    <source>
        <dbReference type="EMBL" id="KAK2561681.1"/>
    </source>
</evidence>
<protein>
    <submittedName>
        <fullName evidence="6">Nematocyst expressed protein 8</fullName>
    </submittedName>
</protein>
<feature type="domain" description="ShKT" evidence="5">
    <location>
        <begin position="786"/>
        <end position="821"/>
    </location>
</feature>
<feature type="compositionally biased region" description="Low complexity" evidence="3">
    <location>
        <begin position="1150"/>
        <end position="1202"/>
    </location>
</feature>
<feature type="region of interest" description="Disordered" evidence="3">
    <location>
        <begin position="554"/>
        <end position="585"/>
    </location>
</feature>
<comment type="caution">
    <text evidence="6">The sequence shown here is derived from an EMBL/GenBank/DDBJ whole genome shotgun (WGS) entry which is preliminary data.</text>
</comment>
<dbReference type="Pfam" id="PF01549">
    <property type="entry name" value="ShK"/>
    <property type="match status" value="7"/>
</dbReference>